<dbReference type="EMBL" id="BHXC01000007">
    <property type="protein sequence ID" value="GCB95722.1"/>
    <property type="molecule type" value="Genomic_DNA"/>
</dbReference>
<sequence>MPGRGRRSATSPGTGDFLGVRPGRLRGVVGVARLRTAHPVEQHRAVAHRAADAALHGQAVEHLVEVGPPGDPAAGGLQPEEAVVRGGDADRAGGVGGVRERDHPGGDGRARSPAGSARAPLRVPGVAGGAVQDGFRRVAVGHLRCRGAPERHEAGAAEAPHQGGVGSGDVAGGEAAAQFRAPAGHGDPDVLDQERDSGQRCAAGGGRVVGRPGLHDGVELRIDRPCRLACGCFDFAGGHLATGHQLREPDPVELHVLGNSHCHSQRKKRYR</sequence>
<feature type="compositionally biased region" description="Basic and acidic residues" evidence="1">
    <location>
        <begin position="98"/>
        <end position="110"/>
    </location>
</feature>
<dbReference type="Proteomes" id="UP000288351">
    <property type="component" value="Unassembled WGS sequence"/>
</dbReference>
<comment type="caution">
    <text evidence="2">The sequence shown here is derived from an EMBL/GenBank/DDBJ whole genome shotgun (WGS) entry which is preliminary data.</text>
</comment>
<evidence type="ECO:0000313" key="3">
    <source>
        <dbReference type="Proteomes" id="UP000288351"/>
    </source>
</evidence>
<dbReference type="AlphaFoldDB" id="A0A401RDL6"/>
<feature type="region of interest" description="Disordered" evidence="1">
    <location>
        <begin position="151"/>
        <end position="207"/>
    </location>
</feature>
<feature type="region of interest" description="Disordered" evidence="1">
    <location>
        <begin position="90"/>
        <end position="125"/>
    </location>
</feature>
<organism evidence="2 3">
    <name type="scientific">Streptomyces noursei</name>
    <name type="common">Streptomyces albulus</name>
    <dbReference type="NCBI Taxonomy" id="1971"/>
    <lineage>
        <taxon>Bacteria</taxon>
        <taxon>Bacillati</taxon>
        <taxon>Actinomycetota</taxon>
        <taxon>Actinomycetes</taxon>
        <taxon>Kitasatosporales</taxon>
        <taxon>Streptomycetaceae</taxon>
        <taxon>Streptomyces</taxon>
    </lineage>
</organism>
<feature type="region of interest" description="Disordered" evidence="1">
    <location>
        <begin position="1"/>
        <end position="22"/>
    </location>
</feature>
<name>A0A401RDL6_STRNR</name>
<gene>
    <name evidence="2" type="ORF">SALB_08529</name>
</gene>
<feature type="compositionally biased region" description="Low complexity" evidence="1">
    <location>
        <begin position="111"/>
        <end position="122"/>
    </location>
</feature>
<accession>A0A401RDL6</accession>
<protein>
    <submittedName>
        <fullName evidence="2">Uncharacterized protein</fullName>
    </submittedName>
</protein>
<evidence type="ECO:0000313" key="2">
    <source>
        <dbReference type="EMBL" id="GCB95722.1"/>
    </source>
</evidence>
<feature type="compositionally biased region" description="Basic and acidic residues" evidence="1">
    <location>
        <begin position="186"/>
        <end position="198"/>
    </location>
</feature>
<reference evidence="2 3" key="1">
    <citation type="journal article" date="2019" name="Microbiol. Resour. Announc.">
        <title>Draft Genome Sequence of the Most Traditional epsilon-Poly-l-Lysine Producer, Streptomyces albulus NBRC14147.</title>
        <authorList>
            <person name="Yamanaka K."/>
            <person name="Hamano Y."/>
        </authorList>
    </citation>
    <scope>NUCLEOTIDE SEQUENCE [LARGE SCALE GENOMIC DNA]</scope>
    <source>
        <strain evidence="2 3">NBRC 14147</strain>
    </source>
</reference>
<proteinExistence type="predicted"/>
<evidence type="ECO:0000256" key="1">
    <source>
        <dbReference type="SAM" id="MobiDB-lite"/>
    </source>
</evidence>